<dbReference type="EMBL" id="CP031742">
    <property type="protein sequence ID" value="AXQ55635.1"/>
    <property type="molecule type" value="Genomic_DNA"/>
</dbReference>
<evidence type="ECO:0000256" key="1">
    <source>
        <dbReference type="SAM" id="Phobius"/>
    </source>
</evidence>
<gene>
    <name evidence="2" type="ORF">D0C37_14140</name>
</gene>
<proteinExistence type="predicted"/>
<organism evidence="2 3">
    <name type="scientific">Streptomyces koyangensis</name>
    <dbReference type="NCBI Taxonomy" id="188770"/>
    <lineage>
        <taxon>Bacteria</taxon>
        <taxon>Bacillati</taxon>
        <taxon>Actinomycetota</taxon>
        <taxon>Actinomycetes</taxon>
        <taxon>Kitasatosporales</taxon>
        <taxon>Streptomycetaceae</taxon>
        <taxon>Streptomyces</taxon>
        <taxon>Streptomyces aurantiacus group</taxon>
    </lineage>
</organism>
<accession>A0A385DB61</accession>
<evidence type="ECO:0008006" key="4">
    <source>
        <dbReference type="Google" id="ProtNLM"/>
    </source>
</evidence>
<sequence>MIFLVAALLVLGVLVGAAAYLPLPATLVLGTLILLWLAVFTVRERRRRRARSSTGSRTERLTEKGA</sequence>
<feature type="transmembrane region" description="Helical" evidence="1">
    <location>
        <begin position="27"/>
        <end position="43"/>
    </location>
</feature>
<reference evidence="2 3" key="1">
    <citation type="submission" date="2018-08" db="EMBL/GenBank/DDBJ databases">
        <authorList>
            <person name="Ferrada E.E."/>
            <person name="Latorre B.A."/>
        </authorList>
    </citation>
    <scope>NUCLEOTIDE SEQUENCE [LARGE SCALE GENOMIC DNA]</scope>
    <source>
        <strain evidence="2 3">VK-A60T</strain>
    </source>
</reference>
<evidence type="ECO:0000313" key="3">
    <source>
        <dbReference type="Proteomes" id="UP000259636"/>
    </source>
</evidence>
<keyword evidence="1" id="KW-1133">Transmembrane helix</keyword>
<dbReference type="KEGG" id="sky:D0C37_14140"/>
<name>A0A385DB61_9ACTN</name>
<dbReference type="GeneID" id="300115320"/>
<keyword evidence="1" id="KW-0472">Membrane</keyword>
<dbReference type="Proteomes" id="UP000259636">
    <property type="component" value="Chromosome"/>
</dbReference>
<dbReference type="RefSeq" id="WP_101279289.1">
    <property type="nucleotide sequence ID" value="NZ_CP031742.1"/>
</dbReference>
<evidence type="ECO:0000313" key="2">
    <source>
        <dbReference type="EMBL" id="AXQ55635.1"/>
    </source>
</evidence>
<dbReference type="AlphaFoldDB" id="A0A385DB61"/>
<keyword evidence="1" id="KW-0812">Transmembrane</keyword>
<protein>
    <recommendedName>
        <fullName evidence="4">Small hydrophobic membrane protein</fullName>
    </recommendedName>
</protein>